<proteinExistence type="predicted"/>
<evidence type="ECO:0000313" key="8">
    <source>
        <dbReference type="EMBL" id="REH36797.1"/>
    </source>
</evidence>
<reference evidence="8 9" key="1">
    <citation type="submission" date="2018-08" db="EMBL/GenBank/DDBJ databases">
        <title>Genomic Encyclopedia of Type Strains, Phase IV (KMG-IV): sequencing the most valuable type-strain genomes for metagenomic binning, comparative biology and taxonomic classification.</title>
        <authorList>
            <person name="Goeker M."/>
        </authorList>
    </citation>
    <scope>NUCLEOTIDE SEQUENCE [LARGE SCALE GENOMIC DNA]</scope>
    <source>
        <strain evidence="8 9">DSM 26022</strain>
    </source>
</reference>
<evidence type="ECO:0000256" key="4">
    <source>
        <dbReference type="ARBA" id="ARBA00022692"/>
    </source>
</evidence>
<feature type="transmembrane region" description="Helical" evidence="7">
    <location>
        <begin position="368"/>
        <end position="390"/>
    </location>
</feature>
<dbReference type="CDD" id="cd06173">
    <property type="entry name" value="MFS_MefA_like"/>
    <property type="match status" value="1"/>
</dbReference>
<name>A0A3E0H3J2_9GAMM</name>
<feature type="transmembrane region" description="Helical" evidence="7">
    <location>
        <begin position="88"/>
        <end position="105"/>
    </location>
</feature>
<comment type="caution">
    <text evidence="8">The sequence shown here is derived from an EMBL/GenBank/DDBJ whole genome shotgun (WGS) entry which is preliminary data.</text>
</comment>
<keyword evidence="2" id="KW-0813">Transport</keyword>
<feature type="transmembrane region" description="Helical" evidence="7">
    <location>
        <begin position="335"/>
        <end position="356"/>
    </location>
</feature>
<sequence>MPSLGQVLGQRQFWPLFGTQFFGAFNDNAFKQALILLLTYQTATYSDLPVGLLTNLCAGLFILPFFLFSGIAGQWADRFEKAQLARQIKVLEIVLMSVACIGFYMQSLTLLLITLFGMGTQSALFGPIKYAWLPERLAPSALMPANALVETATSLAILLGSLFGGVLVTVFNADVTVLGASLIALALVGWAFSRKMPAGMAIAAKQRTDYHLMRNTKACLATLRRSAFRWRLSLGISWFWLFGALWLTQLPEYTQRYLGGDAGVATALLVLFSVGIGAGSLACHVLVNYLPPGRVVMLGGLLMAALSLLIPREAAVGELLNVSQWLTAPGAWRHIGQLTAVGFSAGLYIVPLYALIQHDAEAHERAQVIAGINVLNALFMVASALAAMVILGVAGLSLYSLLMGLGVLTLLTTWRWRFQQAPSAAH</sequence>
<dbReference type="PANTHER" id="PTHR43266:SF2">
    <property type="entry name" value="MAJOR FACILITATOR SUPERFAMILY (MFS) PROFILE DOMAIN-CONTAINING PROTEIN"/>
    <property type="match status" value="1"/>
</dbReference>
<keyword evidence="5 7" id="KW-1133">Transmembrane helix</keyword>
<feature type="transmembrane region" description="Helical" evidence="7">
    <location>
        <begin position="262"/>
        <end position="283"/>
    </location>
</feature>
<evidence type="ECO:0000313" key="9">
    <source>
        <dbReference type="Proteomes" id="UP000256774"/>
    </source>
</evidence>
<gene>
    <name evidence="8" type="ORF">DFR26_1933</name>
</gene>
<dbReference type="Gene3D" id="1.20.1250.20">
    <property type="entry name" value="MFS general substrate transporter like domains"/>
    <property type="match status" value="1"/>
</dbReference>
<evidence type="ECO:0000256" key="5">
    <source>
        <dbReference type="ARBA" id="ARBA00022989"/>
    </source>
</evidence>
<evidence type="ECO:0000256" key="2">
    <source>
        <dbReference type="ARBA" id="ARBA00022448"/>
    </source>
</evidence>
<comment type="subcellular location">
    <subcellularLocation>
        <location evidence="1">Cell membrane</location>
        <topology evidence="1">Multi-pass membrane protein</topology>
    </subcellularLocation>
</comment>
<evidence type="ECO:0000256" key="3">
    <source>
        <dbReference type="ARBA" id="ARBA00022475"/>
    </source>
</evidence>
<protein>
    <submittedName>
        <fullName evidence="8">Putative MFS family arabinose efflux permease</fullName>
    </submittedName>
</protein>
<feature type="transmembrane region" description="Helical" evidence="7">
    <location>
        <begin position="396"/>
        <end position="414"/>
    </location>
</feature>
<dbReference type="OrthoDB" id="9803968at2"/>
<accession>A0A3E0H3J2</accession>
<dbReference type="RefSeq" id="WP_116208747.1">
    <property type="nucleotide sequence ID" value="NZ_QUNR01000004.1"/>
</dbReference>
<dbReference type="GO" id="GO:0022857">
    <property type="term" value="F:transmembrane transporter activity"/>
    <property type="evidence" value="ECO:0007669"/>
    <property type="project" value="InterPro"/>
</dbReference>
<keyword evidence="9" id="KW-1185">Reference proteome</keyword>
<organism evidence="8 9">
    <name type="scientific">Paraperlucidibaca baekdonensis</name>
    <dbReference type="NCBI Taxonomy" id="748120"/>
    <lineage>
        <taxon>Bacteria</taxon>
        <taxon>Pseudomonadati</taxon>
        <taxon>Pseudomonadota</taxon>
        <taxon>Gammaproteobacteria</taxon>
        <taxon>Moraxellales</taxon>
        <taxon>Moraxellaceae</taxon>
        <taxon>Paraperlucidibaca</taxon>
    </lineage>
</organism>
<feature type="transmembrane region" description="Helical" evidence="7">
    <location>
        <begin position="232"/>
        <end position="250"/>
    </location>
</feature>
<dbReference type="InterPro" id="IPR036259">
    <property type="entry name" value="MFS_trans_sf"/>
</dbReference>
<evidence type="ECO:0000256" key="6">
    <source>
        <dbReference type="ARBA" id="ARBA00023136"/>
    </source>
</evidence>
<feature type="transmembrane region" description="Helical" evidence="7">
    <location>
        <begin position="295"/>
        <end position="315"/>
    </location>
</feature>
<keyword evidence="3" id="KW-1003">Cell membrane</keyword>
<dbReference type="SUPFAM" id="SSF103473">
    <property type="entry name" value="MFS general substrate transporter"/>
    <property type="match status" value="1"/>
</dbReference>
<keyword evidence="4 7" id="KW-0812">Transmembrane</keyword>
<evidence type="ECO:0000256" key="7">
    <source>
        <dbReference type="SAM" id="Phobius"/>
    </source>
</evidence>
<dbReference type="Proteomes" id="UP000256774">
    <property type="component" value="Unassembled WGS sequence"/>
</dbReference>
<feature type="transmembrane region" description="Helical" evidence="7">
    <location>
        <begin position="52"/>
        <end position="76"/>
    </location>
</feature>
<dbReference type="EMBL" id="QUNR01000004">
    <property type="protein sequence ID" value="REH36797.1"/>
    <property type="molecule type" value="Genomic_DNA"/>
</dbReference>
<evidence type="ECO:0000256" key="1">
    <source>
        <dbReference type="ARBA" id="ARBA00004651"/>
    </source>
</evidence>
<dbReference type="PANTHER" id="PTHR43266">
    <property type="entry name" value="MACROLIDE-EFFLUX PROTEIN"/>
    <property type="match status" value="1"/>
</dbReference>
<dbReference type="GO" id="GO:0005886">
    <property type="term" value="C:plasma membrane"/>
    <property type="evidence" value="ECO:0007669"/>
    <property type="project" value="UniProtKB-SubCell"/>
</dbReference>
<dbReference type="AlphaFoldDB" id="A0A3E0H3J2"/>
<dbReference type="Pfam" id="PF07690">
    <property type="entry name" value="MFS_1"/>
    <property type="match status" value="1"/>
</dbReference>
<dbReference type="InterPro" id="IPR011701">
    <property type="entry name" value="MFS"/>
</dbReference>
<feature type="transmembrane region" description="Helical" evidence="7">
    <location>
        <begin position="175"/>
        <end position="192"/>
    </location>
</feature>
<keyword evidence="6 7" id="KW-0472">Membrane</keyword>